<dbReference type="AlphaFoldDB" id="A0A8R2F6M1"/>
<reference evidence="15" key="1">
    <citation type="submission" date="2010-06" db="EMBL/GenBank/DDBJ databases">
        <authorList>
            <person name="Jiang H."/>
            <person name="Abraham K."/>
            <person name="Ali S."/>
            <person name="Alsbrooks S.L."/>
            <person name="Anim B.N."/>
            <person name="Anosike U.S."/>
            <person name="Attaway T."/>
            <person name="Bandaranaike D.P."/>
            <person name="Battles P.K."/>
            <person name="Bell S.N."/>
            <person name="Bell A.V."/>
            <person name="Beltran B."/>
            <person name="Bickham C."/>
            <person name="Bustamante Y."/>
            <person name="Caleb T."/>
            <person name="Canada A."/>
            <person name="Cardenas V."/>
            <person name="Carter K."/>
            <person name="Chacko J."/>
            <person name="Chandrabose M.N."/>
            <person name="Chavez D."/>
            <person name="Chavez A."/>
            <person name="Chen L."/>
            <person name="Chu H.-S."/>
            <person name="Claassen K.J."/>
            <person name="Cockrell R."/>
            <person name="Collins M."/>
            <person name="Cooper J.A."/>
            <person name="Cree A."/>
            <person name="Curry S.M."/>
            <person name="Da Y."/>
            <person name="Dao M.D."/>
            <person name="Das B."/>
            <person name="Davila M.-L."/>
            <person name="Davy-Carroll L."/>
            <person name="Denson S."/>
            <person name="Dinh H."/>
            <person name="Ebong V.E."/>
            <person name="Edwards J.R."/>
            <person name="Egan A."/>
            <person name="El-Daye J."/>
            <person name="Escobedo L."/>
            <person name="Fernandez S."/>
            <person name="Fernando P.R."/>
            <person name="Flagg N."/>
            <person name="Forbes L.D."/>
            <person name="Fowler R.G."/>
            <person name="Fu Q."/>
            <person name="Gabisi R.A."/>
            <person name="Ganer J."/>
            <person name="Garbino Pronczuk A."/>
            <person name="Garcia R.M."/>
            <person name="Garner T."/>
            <person name="Garrett T.E."/>
            <person name="Gonzalez D.A."/>
            <person name="Hamid H."/>
            <person name="Hawkins E.S."/>
            <person name="Hirani K."/>
            <person name="Hogues M.E."/>
            <person name="Hollins B."/>
            <person name="Hsiao C.-H."/>
            <person name="Jabil R."/>
            <person name="James M.L."/>
            <person name="Jhangiani S.N."/>
            <person name="Johnson B."/>
            <person name="Johnson Q."/>
            <person name="Joshi V."/>
            <person name="Kalu J.B."/>
            <person name="Kam C."/>
            <person name="Kashfia A."/>
            <person name="Keebler J."/>
            <person name="Kisamo H."/>
            <person name="Kovar C.L."/>
            <person name="Lago L.A."/>
            <person name="Lai C.-Y."/>
            <person name="Laidlaw J."/>
            <person name="Lara F."/>
            <person name="Le T.-K."/>
            <person name="Lee S.L."/>
            <person name="Legall F.H."/>
            <person name="Lemon S.J."/>
            <person name="Lewis L.R."/>
            <person name="Li B."/>
            <person name="Liu Y."/>
            <person name="Liu Y.-S."/>
            <person name="Lopez J."/>
            <person name="Lozado R.J."/>
            <person name="Lu J."/>
            <person name="Madu R.C."/>
            <person name="Maheshwari M."/>
            <person name="Maheshwari R."/>
            <person name="Malloy K."/>
            <person name="Martinez E."/>
            <person name="Mathew T."/>
            <person name="Mercado I.C."/>
            <person name="Mercado C."/>
            <person name="Meyer B."/>
            <person name="Montgomery K."/>
            <person name="Morgan M.B."/>
            <person name="Munidasa M."/>
            <person name="Nazareth L.V."/>
            <person name="Nelson J."/>
            <person name="Ng B.M."/>
            <person name="Nguyen N.B."/>
            <person name="Nguyen P.Q."/>
            <person name="Nguyen T."/>
            <person name="Obregon M."/>
            <person name="Okwuonu G.O."/>
            <person name="Onwere C.G."/>
            <person name="Orozco G."/>
            <person name="Parra A."/>
            <person name="Patel S."/>
            <person name="Patil S."/>
            <person name="Perez A."/>
            <person name="Perez Y."/>
            <person name="Pham C."/>
            <person name="Primus E.L."/>
            <person name="Pu L.-L."/>
            <person name="Puazo M."/>
            <person name="Qin X."/>
            <person name="Quiroz J.B."/>
            <person name="Reese J."/>
            <person name="Richards S."/>
            <person name="Rives C.M."/>
            <person name="Robberts R."/>
            <person name="Ruiz S.J."/>
            <person name="Ruiz M.J."/>
            <person name="Santibanez J."/>
            <person name="Schneider B.W."/>
            <person name="Sisson I."/>
            <person name="Smith M."/>
            <person name="Sodergren E."/>
            <person name="Song X.-Z."/>
            <person name="Song B.B."/>
            <person name="Summersgill H."/>
            <person name="Thelus R."/>
            <person name="Thornton R.D."/>
            <person name="Trejos Z.Y."/>
            <person name="Usmani K."/>
            <person name="Vattathil S."/>
            <person name="Villasana D."/>
            <person name="Walker D.L."/>
            <person name="Wang S."/>
            <person name="Wang K."/>
            <person name="White C.S."/>
            <person name="Williams A.C."/>
            <person name="Williamson J."/>
            <person name="Wilson K."/>
            <person name="Woghiren I.O."/>
            <person name="Woodworth J.R."/>
            <person name="Worley K.C."/>
            <person name="Wright R.A."/>
            <person name="Wu W."/>
            <person name="Young L."/>
            <person name="Zhang L."/>
            <person name="Zhang J."/>
            <person name="Zhu Y."/>
            <person name="Muzny D.M."/>
            <person name="Weinstock G."/>
            <person name="Gibbs R.A."/>
        </authorList>
    </citation>
    <scope>NUCLEOTIDE SEQUENCE [LARGE SCALE GENOMIC DNA]</scope>
    <source>
        <strain evidence="15">LSR1</strain>
    </source>
</reference>
<keyword evidence="12" id="KW-0539">Nucleus</keyword>
<evidence type="ECO:0000313" key="14">
    <source>
        <dbReference type="EnsemblMetazoa" id="XP_008181000.1"/>
    </source>
</evidence>
<evidence type="ECO:0000256" key="2">
    <source>
        <dbReference type="ARBA" id="ARBA00004620"/>
    </source>
</evidence>
<accession>A0A8R2F6M1</accession>
<dbReference type="SMART" id="SM00612">
    <property type="entry name" value="Kelch"/>
    <property type="match status" value="5"/>
</dbReference>
<evidence type="ECO:0000256" key="4">
    <source>
        <dbReference type="ARBA" id="ARBA00013472"/>
    </source>
</evidence>
<dbReference type="SUPFAM" id="SSF117281">
    <property type="entry name" value="Kelch motif"/>
    <property type="match status" value="1"/>
</dbReference>
<keyword evidence="10" id="KW-0811">Translocation</keyword>
<dbReference type="GO" id="GO:0051028">
    <property type="term" value="P:mRNA transport"/>
    <property type="evidence" value="ECO:0007669"/>
    <property type="project" value="UniProtKB-KW"/>
</dbReference>
<evidence type="ECO:0000256" key="13">
    <source>
        <dbReference type="SAM" id="MobiDB-lite"/>
    </source>
</evidence>
<evidence type="ECO:0000256" key="8">
    <source>
        <dbReference type="ARBA" id="ARBA00022816"/>
    </source>
</evidence>
<dbReference type="GO" id="GO:0005643">
    <property type="term" value="C:nuclear pore"/>
    <property type="evidence" value="ECO:0007669"/>
    <property type="project" value="UniProtKB-SubCell"/>
</dbReference>
<dbReference type="Gene3D" id="1.10.10.2360">
    <property type="match status" value="1"/>
</dbReference>
<protein>
    <recommendedName>
        <fullName evidence="4">Nuclear pore complex protein Nup98-Nup96</fullName>
    </recommendedName>
</protein>
<dbReference type="PANTHER" id="PTHR46344:SF27">
    <property type="entry name" value="KELCH REPEAT SUPERFAMILY PROTEIN"/>
    <property type="match status" value="1"/>
</dbReference>
<dbReference type="InterPro" id="IPR006652">
    <property type="entry name" value="Kelch_1"/>
</dbReference>
<keyword evidence="15" id="KW-1185">Reference proteome</keyword>
<organism evidence="14 15">
    <name type="scientific">Acyrthosiphon pisum</name>
    <name type="common">Pea aphid</name>
    <dbReference type="NCBI Taxonomy" id="7029"/>
    <lineage>
        <taxon>Eukaryota</taxon>
        <taxon>Metazoa</taxon>
        <taxon>Ecdysozoa</taxon>
        <taxon>Arthropoda</taxon>
        <taxon>Hexapoda</taxon>
        <taxon>Insecta</taxon>
        <taxon>Pterygota</taxon>
        <taxon>Neoptera</taxon>
        <taxon>Paraneoptera</taxon>
        <taxon>Hemiptera</taxon>
        <taxon>Sternorrhyncha</taxon>
        <taxon>Aphidomorpha</taxon>
        <taxon>Aphidoidea</taxon>
        <taxon>Aphididae</taxon>
        <taxon>Macrosiphini</taxon>
        <taxon>Acyrthosiphon</taxon>
    </lineage>
</organism>
<evidence type="ECO:0000256" key="12">
    <source>
        <dbReference type="ARBA" id="ARBA00023242"/>
    </source>
</evidence>
<dbReference type="GO" id="GO:0031965">
    <property type="term" value="C:nuclear membrane"/>
    <property type="evidence" value="ECO:0007669"/>
    <property type="project" value="UniProtKB-SubCell"/>
</dbReference>
<dbReference type="Pfam" id="PF01344">
    <property type="entry name" value="Kelch_1"/>
    <property type="match status" value="4"/>
</dbReference>
<evidence type="ECO:0000256" key="7">
    <source>
        <dbReference type="ARBA" id="ARBA00022737"/>
    </source>
</evidence>
<keyword evidence="7" id="KW-0677">Repeat</keyword>
<dbReference type="OrthoDB" id="6350321at2759"/>
<dbReference type="RefSeq" id="XP_008181000.1">
    <property type="nucleotide sequence ID" value="XM_008182778.3"/>
</dbReference>
<comment type="similarity">
    <text evidence="3">Belongs to the nucleoporin GLFG family.</text>
</comment>
<evidence type="ECO:0000256" key="3">
    <source>
        <dbReference type="ARBA" id="ARBA00008926"/>
    </source>
</evidence>
<dbReference type="GeneID" id="103308766"/>
<reference evidence="14" key="2">
    <citation type="submission" date="2022-06" db="UniProtKB">
        <authorList>
            <consortium name="EnsemblMetazoa"/>
        </authorList>
    </citation>
    <scope>IDENTIFICATION</scope>
</reference>
<feature type="region of interest" description="Disordered" evidence="13">
    <location>
        <begin position="1"/>
        <end position="26"/>
    </location>
</feature>
<evidence type="ECO:0000313" key="15">
    <source>
        <dbReference type="Proteomes" id="UP000007819"/>
    </source>
</evidence>
<dbReference type="FunFam" id="1.10.10.2360:FF:000001">
    <property type="entry name" value="Nuclear pore complex protein Nup98-Nup96"/>
    <property type="match status" value="1"/>
</dbReference>
<evidence type="ECO:0000256" key="10">
    <source>
        <dbReference type="ARBA" id="ARBA00023010"/>
    </source>
</evidence>
<comment type="subcellular location">
    <subcellularLocation>
        <location evidence="2">Nucleus membrane</location>
        <topology evidence="2">Peripheral membrane protein</topology>
        <orientation evidence="2">Nucleoplasmic side</orientation>
    </subcellularLocation>
    <subcellularLocation>
        <location evidence="1">Nucleus</location>
        <location evidence="1">Nuclear pore complex</location>
    </subcellularLocation>
</comment>
<dbReference type="GO" id="GO:0006606">
    <property type="term" value="P:protein import into nucleus"/>
    <property type="evidence" value="ECO:0007669"/>
    <property type="project" value="UniProtKB-ARBA"/>
</dbReference>
<evidence type="ECO:0000256" key="9">
    <source>
        <dbReference type="ARBA" id="ARBA00022927"/>
    </source>
</evidence>
<name>A0A8R2F6M1_ACYPI</name>
<sequence>MFGSGSGAFSSGTENTSGFGQTNSSLFNQTTQPNTGLFGSTAAAFAFGQTRAFGGTFTAASGFGATYAGGSTIKFNPVTGTDTMILNGINRTINIIYQSITIMKEYDNTKIFEVLRFEDYSANRKFGQQGDVEGGIFGSSKTVFSSTPTTSTDLFEVNDNKPLFSETSTTLASGGFNTGGICGSSLFRTPTSTTAFTGGLFGQKNASMGENTGGGLFGFSKSNTVFGQSKPVVTGFSFGAPFMQPTSNIFGTPQPSTADTSMFGASTTGFNAGGICGSSLFGTPTSTSASTGGLFGQKNASMGENTGGGLFGSSKSNTAFGQSKSVGTGFSFGTPFMQPTSNIFGTPQPSTADTRMCYDSGKTVHPFSIPQTIQIKPKQSCGLPKIVLGLSWSYSENKCITNWYDPAKNLLQNAPEMFIQRDGAGLCIVKDKLVVAVGGSSWNANSTRSVEMLDVSSQSIHWIPKVKLLVGRKNVGVGVLDGCIYAVGGCEVEGSTISNTNHNISQFRENNYLNSVEVFNFGSQQWRMVTSMSNKRSNFGVGVLNNLLYAVGGFNGSSCLKFVECYNPILDTWNPIAEMSVGRLGAGIGVLDGIMYAIGGTNASVTLKSVEAYRPNTGVWTSIADMNLCRQNPGVVVFDGLLYVMGGKNGSIYLNSLEIYNPNTNFWSMKTLSTSHLPIYGAVVVDRPPNLTFKK</sequence>
<keyword evidence="9" id="KW-0653">Protein transport</keyword>
<evidence type="ECO:0000256" key="6">
    <source>
        <dbReference type="ARBA" id="ARBA00022448"/>
    </source>
</evidence>
<keyword evidence="11" id="KW-0906">Nuclear pore complex</keyword>
<dbReference type="KEGG" id="api:103308766"/>
<feature type="compositionally biased region" description="Polar residues" evidence="13">
    <location>
        <begin position="13"/>
        <end position="26"/>
    </location>
</feature>
<dbReference type="Gene3D" id="2.120.10.80">
    <property type="entry name" value="Kelch-type beta propeller"/>
    <property type="match status" value="1"/>
</dbReference>
<dbReference type="EnsemblMetazoa" id="XM_008182778.3">
    <property type="protein sequence ID" value="XP_008181000.1"/>
    <property type="gene ID" value="LOC103308766"/>
</dbReference>
<keyword evidence="5" id="KW-0880">Kelch repeat</keyword>
<dbReference type="InterPro" id="IPR015915">
    <property type="entry name" value="Kelch-typ_b-propeller"/>
</dbReference>
<evidence type="ECO:0000256" key="1">
    <source>
        <dbReference type="ARBA" id="ARBA00004567"/>
    </source>
</evidence>
<dbReference type="Pfam" id="PF21240">
    <property type="entry name" value="Nup98_GLEBS"/>
    <property type="match status" value="1"/>
</dbReference>
<dbReference type="PANTHER" id="PTHR46344">
    <property type="entry name" value="OS02G0202900 PROTEIN"/>
    <property type="match status" value="1"/>
</dbReference>
<proteinExistence type="inferred from homology"/>
<keyword evidence="6" id="KW-0813">Transport</keyword>
<evidence type="ECO:0000256" key="5">
    <source>
        <dbReference type="ARBA" id="ARBA00022441"/>
    </source>
</evidence>
<keyword evidence="8" id="KW-0509">mRNA transport</keyword>
<dbReference type="Proteomes" id="UP000007819">
    <property type="component" value="Chromosome A1"/>
</dbReference>
<evidence type="ECO:0000256" key="11">
    <source>
        <dbReference type="ARBA" id="ARBA00023132"/>
    </source>
</evidence>